<keyword evidence="5 8" id="KW-1133">Transmembrane helix</keyword>
<feature type="transmembrane region" description="Helical" evidence="8">
    <location>
        <begin position="30"/>
        <end position="48"/>
    </location>
</feature>
<evidence type="ECO:0000256" key="7">
    <source>
        <dbReference type="RuleBase" id="RU000320"/>
    </source>
</evidence>
<feature type="transmembrane region" description="Helical" evidence="8">
    <location>
        <begin position="458"/>
        <end position="478"/>
    </location>
</feature>
<protein>
    <submittedName>
        <fullName evidence="10">Monovalent cation/H+ antiporter subunit D family protein</fullName>
    </submittedName>
</protein>
<feature type="transmembrane region" description="Helical" evidence="8">
    <location>
        <begin position="6"/>
        <end position="23"/>
    </location>
</feature>
<dbReference type="InterPro" id="IPR001750">
    <property type="entry name" value="ND/Mrp_TM"/>
</dbReference>
<keyword evidence="11" id="KW-1185">Reference proteome</keyword>
<feature type="transmembrane region" description="Helical" evidence="8">
    <location>
        <begin position="243"/>
        <end position="260"/>
    </location>
</feature>
<evidence type="ECO:0000256" key="5">
    <source>
        <dbReference type="ARBA" id="ARBA00022989"/>
    </source>
</evidence>
<evidence type="ECO:0000313" key="10">
    <source>
        <dbReference type="EMBL" id="MCW8109522.1"/>
    </source>
</evidence>
<organism evidence="10 11">
    <name type="scientific">Alteromonas aquimaris</name>
    <dbReference type="NCBI Taxonomy" id="2998417"/>
    <lineage>
        <taxon>Bacteria</taxon>
        <taxon>Pseudomonadati</taxon>
        <taxon>Pseudomonadota</taxon>
        <taxon>Gammaproteobacteria</taxon>
        <taxon>Alteromonadales</taxon>
        <taxon>Alteromonadaceae</taxon>
        <taxon>Alteromonas/Salinimonas group</taxon>
        <taxon>Alteromonas</taxon>
    </lineage>
</organism>
<dbReference type="PANTHER" id="PTHR42703">
    <property type="entry name" value="NADH DEHYDROGENASE"/>
    <property type="match status" value="1"/>
</dbReference>
<reference evidence="10" key="1">
    <citation type="submission" date="2022-11" db="EMBL/GenBank/DDBJ databases">
        <title>Alteromonas sp. nov., isolated from sea water of the Qingdao.</title>
        <authorList>
            <person name="Wang Q."/>
        </authorList>
    </citation>
    <scope>NUCLEOTIDE SEQUENCE</scope>
    <source>
        <strain evidence="10">ASW11-7</strain>
    </source>
</reference>
<feature type="transmembrane region" description="Helical" evidence="8">
    <location>
        <begin position="207"/>
        <end position="231"/>
    </location>
</feature>
<name>A0ABT3P9R8_9ALTE</name>
<evidence type="ECO:0000256" key="8">
    <source>
        <dbReference type="SAM" id="Phobius"/>
    </source>
</evidence>
<feature type="transmembrane region" description="Helical" evidence="8">
    <location>
        <begin position="108"/>
        <end position="126"/>
    </location>
</feature>
<gene>
    <name evidence="10" type="ORF">OPS25_13510</name>
</gene>
<proteinExistence type="inferred from homology"/>
<evidence type="ECO:0000256" key="4">
    <source>
        <dbReference type="ARBA" id="ARBA00022692"/>
    </source>
</evidence>
<evidence type="ECO:0000256" key="3">
    <source>
        <dbReference type="ARBA" id="ARBA00022475"/>
    </source>
</evidence>
<comment type="subcellular location">
    <subcellularLocation>
        <location evidence="1">Cell membrane</location>
        <topology evidence="1">Multi-pass membrane protein</topology>
    </subcellularLocation>
    <subcellularLocation>
        <location evidence="7">Membrane</location>
        <topology evidence="7">Multi-pass membrane protein</topology>
    </subcellularLocation>
</comment>
<evidence type="ECO:0000313" key="11">
    <source>
        <dbReference type="Proteomes" id="UP001142810"/>
    </source>
</evidence>
<dbReference type="PANTHER" id="PTHR42703:SF1">
    <property type="entry name" value="NA(+)_H(+) ANTIPORTER SUBUNIT D1"/>
    <property type="match status" value="1"/>
</dbReference>
<dbReference type="InterPro" id="IPR050586">
    <property type="entry name" value="CPA3_Na-H_Antiporter_D"/>
</dbReference>
<dbReference type="Pfam" id="PF00361">
    <property type="entry name" value="Proton_antipo_M"/>
    <property type="match status" value="1"/>
</dbReference>
<dbReference type="Proteomes" id="UP001142810">
    <property type="component" value="Unassembled WGS sequence"/>
</dbReference>
<accession>A0ABT3P9R8</accession>
<dbReference type="EMBL" id="JAPFRD010000011">
    <property type="protein sequence ID" value="MCW8109522.1"/>
    <property type="molecule type" value="Genomic_DNA"/>
</dbReference>
<feature type="transmembrane region" description="Helical" evidence="8">
    <location>
        <begin position="68"/>
        <end position="96"/>
    </location>
</feature>
<feature type="transmembrane region" description="Helical" evidence="8">
    <location>
        <begin position="336"/>
        <end position="355"/>
    </location>
</feature>
<evidence type="ECO:0000256" key="6">
    <source>
        <dbReference type="ARBA" id="ARBA00023136"/>
    </source>
</evidence>
<evidence type="ECO:0000256" key="2">
    <source>
        <dbReference type="ARBA" id="ARBA00005346"/>
    </source>
</evidence>
<comment type="caution">
    <text evidence="10">The sequence shown here is derived from an EMBL/GenBank/DDBJ whole genome shotgun (WGS) entry which is preliminary data.</text>
</comment>
<evidence type="ECO:0000256" key="1">
    <source>
        <dbReference type="ARBA" id="ARBA00004651"/>
    </source>
</evidence>
<feature type="domain" description="NADH:quinone oxidoreductase/Mrp antiporter transmembrane" evidence="9">
    <location>
        <begin position="130"/>
        <end position="423"/>
    </location>
</feature>
<feature type="transmembrane region" description="Helical" evidence="8">
    <location>
        <begin position="280"/>
        <end position="298"/>
    </location>
</feature>
<comment type="similarity">
    <text evidence="2">Belongs to the CPA3 antiporters (TC 2.A.63) subunit D family.</text>
</comment>
<feature type="transmembrane region" description="Helical" evidence="8">
    <location>
        <begin position="305"/>
        <end position="324"/>
    </location>
</feature>
<feature type="transmembrane region" description="Helical" evidence="8">
    <location>
        <begin position="165"/>
        <end position="187"/>
    </location>
</feature>
<feature type="transmembrane region" description="Helical" evidence="8">
    <location>
        <begin position="132"/>
        <end position="153"/>
    </location>
</feature>
<keyword evidence="4 7" id="KW-0812">Transmembrane</keyword>
<dbReference type="RefSeq" id="WP_265618306.1">
    <property type="nucleotide sequence ID" value="NZ_JAPFRD010000011.1"/>
</dbReference>
<feature type="transmembrane region" description="Helical" evidence="8">
    <location>
        <begin position="376"/>
        <end position="399"/>
    </location>
</feature>
<dbReference type="PRINTS" id="PR01434">
    <property type="entry name" value="NADHDHGNASE5"/>
</dbReference>
<feature type="transmembrane region" description="Helical" evidence="8">
    <location>
        <begin position="411"/>
        <end position="437"/>
    </location>
</feature>
<evidence type="ECO:0000259" key="9">
    <source>
        <dbReference type="Pfam" id="PF00361"/>
    </source>
</evidence>
<keyword evidence="6 8" id="KW-0472">Membrane</keyword>
<keyword evidence="3" id="KW-1003">Cell membrane</keyword>
<sequence length="502" mass="54604">MTEHISVLLIIIPLLAAPLMVIINSPKFSWLVSLGVTLVCTYLAYILMTDIQRGSEVHYAMGGWAPPWGIAYLIDPLNGLVTFIVSLIALSTIIFARKSVEREIDSHVIPLFYAAFLLCFLGLVGICLTGDIFNMFVFLEISSLSSYALIGMGKNRRALTASFHYLILGTLGATFFLLGIGMLLAATGTLNMQDLSMLLPAVENRPLLHTAFALIVVGLALKAAVFPLHLWLPNAYTYAPSTVSIFLSATSTKVALYALIRCLYDVFSFNYMLDSWLPQALLLVGTVAVIYGSWLAIGQSEVKKMLAYSSVAQIGYIVIGIGLLSDAGLRASLVHIFNHALMKGMLFMVAGILVYRLNSTRYQSISGMGKRMPITFGALIIGALSLIGVPGTVGFISKWNLAQAALAQQQWIVVVALLVGSLMAVIYCWKLIEILYFQPATKSRISKVEQGGDSVARMPVGMIVALWSMALLCIYFGFNTELTLQGAQLAVDALFATREVLP</sequence>